<feature type="transmembrane region" description="Helical" evidence="1">
    <location>
        <begin position="20"/>
        <end position="38"/>
    </location>
</feature>
<dbReference type="RefSeq" id="WP_150401244.1">
    <property type="nucleotide sequence ID" value="NZ_VXLC01000003.1"/>
</dbReference>
<dbReference type="PANTHER" id="PTHR43847:SF1">
    <property type="entry name" value="BLL3993 PROTEIN"/>
    <property type="match status" value="1"/>
</dbReference>
<evidence type="ECO:0000313" key="2">
    <source>
        <dbReference type="EMBL" id="KAA8888969.1"/>
    </source>
</evidence>
<reference evidence="2 3" key="1">
    <citation type="submission" date="2019-09" db="EMBL/GenBank/DDBJ databases">
        <authorList>
            <person name="Wang X."/>
        </authorList>
    </citation>
    <scope>NUCLEOTIDE SEQUENCE [LARGE SCALE GENOMIC DNA]</scope>
    <source>
        <strain evidence="2 3">CICC 11023</strain>
    </source>
</reference>
<gene>
    <name evidence="2" type="ORF">F3087_08195</name>
</gene>
<evidence type="ECO:0000313" key="3">
    <source>
        <dbReference type="Proteomes" id="UP000323876"/>
    </source>
</evidence>
<dbReference type="AlphaFoldDB" id="A0A5N0EJT2"/>
<evidence type="ECO:0000256" key="1">
    <source>
        <dbReference type="SAM" id="Phobius"/>
    </source>
</evidence>
<sequence>MHAGTLLYLGAMPVALGSWWGLVVFAVILPLSLVQLFYEEKLVRAKVPDYADYAQKVEYRLLPHIW</sequence>
<evidence type="ECO:0008006" key="4">
    <source>
        <dbReference type="Google" id="ProtNLM"/>
    </source>
</evidence>
<keyword evidence="1" id="KW-0812">Transmembrane</keyword>
<keyword evidence="3" id="KW-1185">Reference proteome</keyword>
<comment type="caution">
    <text evidence="2">The sequence shown here is derived from an EMBL/GenBank/DDBJ whole genome shotgun (WGS) entry which is preliminary data.</text>
</comment>
<protein>
    <recommendedName>
        <fullName evidence="4">Isoprenylcysteine carboxylmethyltransferase family protein</fullName>
    </recommendedName>
</protein>
<dbReference type="Gene3D" id="1.20.120.1630">
    <property type="match status" value="1"/>
</dbReference>
<keyword evidence="1" id="KW-0472">Membrane</keyword>
<dbReference type="Proteomes" id="UP000323876">
    <property type="component" value="Unassembled WGS sequence"/>
</dbReference>
<accession>A0A5N0EJT2</accession>
<proteinExistence type="predicted"/>
<dbReference type="PANTHER" id="PTHR43847">
    <property type="entry name" value="BLL3993 PROTEIN"/>
    <property type="match status" value="1"/>
</dbReference>
<keyword evidence="1" id="KW-1133">Transmembrane helix</keyword>
<dbReference type="EMBL" id="VXLC01000003">
    <property type="protein sequence ID" value="KAA8888969.1"/>
    <property type="molecule type" value="Genomic_DNA"/>
</dbReference>
<organism evidence="2 3">
    <name type="scientific">Nocardia colli</name>
    <dbReference type="NCBI Taxonomy" id="2545717"/>
    <lineage>
        <taxon>Bacteria</taxon>
        <taxon>Bacillati</taxon>
        <taxon>Actinomycetota</taxon>
        <taxon>Actinomycetes</taxon>
        <taxon>Mycobacteriales</taxon>
        <taxon>Nocardiaceae</taxon>
        <taxon>Nocardia</taxon>
    </lineage>
</organism>
<name>A0A5N0EJT2_9NOCA</name>
<dbReference type="OrthoDB" id="9789029at2"/>
<dbReference type="InterPro" id="IPR052527">
    <property type="entry name" value="Metal_cation-efflux_comp"/>
</dbReference>